<keyword evidence="2 4" id="KW-0067">ATP-binding</keyword>
<dbReference type="PANTHER" id="PTHR43038">
    <property type="entry name" value="ATP-BINDING CASSETTE, SUB-FAMILY H, MEMBER 1"/>
    <property type="match status" value="1"/>
</dbReference>
<feature type="domain" description="ABC transporter" evidence="3">
    <location>
        <begin position="336"/>
        <end position="565"/>
    </location>
</feature>
<dbReference type="Proteomes" id="UP000663088">
    <property type="component" value="Chromosome"/>
</dbReference>
<keyword evidence="5" id="KW-1185">Reference proteome</keyword>
<evidence type="ECO:0000256" key="1">
    <source>
        <dbReference type="ARBA" id="ARBA00022741"/>
    </source>
</evidence>
<dbReference type="Gene3D" id="3.40.50.300">
    <property type="entry name" value="P-loop containing nucleotide triphosphate hydrolases"/>
    <property type="match status" value="2"/>
</dbReference>
<reference evidence="4 5" key="1">
    <citation type="submission" date="2020-12" db="EMBL/GenBank/DDBJ databases">
        <authorList>
            <person name="Awala S.I."/>
            <person name="Gwak J.-H."/>
            <person name="Kim S.-J."/>
            <person name="Rhee S.-K."/>
        </authorList>
    </citation>
    <scope>NUCLEOTIDE SEQUENCE [LARGE SCALE GENOMIC DNA]</scope>
    <source>
        <strain evidence="4 5">IT5</strain>
    </source>
</reference>
<dbReference type="InterPro" id="IPR003593">
    <property type="entry name" value="AAA+_ATPase"/>
</dbReference>
<dbReference type="Pfam" id="PF00005">
    <property type="entry name" value="ABC_tran"/>
    <property type="match status" value="2"/>
</dbReference>
<accession>A0ABX7PVT3</accession>
<dbReference type="RefSeq" id="WP_206847560.1">
    <property type="nucleotide sequence ID" value="NZ_CP065956.1"/>
</dbReference>
<dbReference type="InterPro" id="IPR027417">
    <property type="entry name" value="P-loop_NTPase"/>
</dbReference>
<organism evidence="4 5">
    <name type="scientific">Candidatus Methylacidiphilum infernorum</name>
    <dbReference type="NCBI Taxonomy" id="511746"/>
    <lineage>
        <taxon>Bacteria</taxon>
        <taxon>Pseudomonadati</taxon>
        <taxon>Verrucomicrobiota</taxon>
        <taxon>Methylacidiphilae</taxon>
        <taxon>Methylacidiphilales</taxon>
        <taxon>Methylacidiphilaceae</taxon>
        <taxon>Methylacidiphilum (ex Ratnadevi et al. 2023)</taxon>
    </lineage>
</organism>
<dbReference type="EMBL" id="CP065956">
    <property type="protein sequence ID" value="QSR87109.1"/>
    <property type="molecule type" value="Genomic_DNA"/>
</dbReference>
<evidence type="ECO:0000313" key="5">
    <source>
        <dbReference type="Proteomes" id="UP000663088"/>
    </source>
</evidence>
<sequence>MEGTVPCVRLEEVSKSFLTAKKRVFALREFSSTMGPGKITGIVGPDGAGKTTLLRLLAGMLVPDCGKIEVLGLNPVVNKEALSAQVGYMPQNFGLYEDLSVEENLRLYADLYRIPKKEREKKYAELLALFGLGQFMKRLAGNLSGGMKQKLALSSVLLSSPRLLLLDEPTVGVDPLSRKELWKILHFLVETQGLSVVVSTSYLGEARYCHDILILDKGRKLVQGTPPLLEQNAKAIVLLVASDKLSPRDLLLKIASSPFTIDYSFEGKYIRVVLWKEKKEEFLKENKDLQVSSRPGERKLSDCILSYYPFGKPAVFLTGKKEEKANPEQLLKQKVIVVEKLSRFFGKFQAVKKISFSVNTGEIFGILGPNGAGKSTTFRMLCGLLPPSEGELSVGGVDLRTAPAKARSKIGYVSQKFSLYSNLSVMQNLLFFSRVYGLESQLREKRISAAVNEYELDEYLDWDAGKLPLGFQKRLAIACATLHEPEILFLDEPTSGMDPHSRREFWLRMIRFAQRNTTLLITTHYLEEAEYCDRLVIISRGKILIEGTPEEIKGRFRSIENPNPTIEDAFIGLIEQGGED</sequence>
<dbReference type="InterPro" id="IPR003439">
    <property type="entry name" value="ABC_transporter-like_ATP-bd"/>
</dbReference>
<dbReference type="PROSITE" id="PS00211">
    <property type="entry name" value="ABC_TRANSPORTER_1"/>
    <property type="match status" value="1"/>
</dbReference>
<dbReference type="PROSITE" id="PS50893">
    <property type="entry name" value="ABC_TRANSPORTER_2"/>
    <property type="match status" value="2"/>
</dbReference>
<evidence type="ECO:0000256" key="2">
    <source>
        <dbReference type="ARBA" id="ARBA00022840"/>
    </source>
</evidence>
<evidence type="ECO:0000313" key="4">
    <source>
        <dbReference type="EMBL" id="QSR87109.1"/>
    </source>
</evidence>
<gene>
    <name evidence="4" type="ORF">EM20IM_01800</name>
</gene>
<feature type="domain" description="ABC transporter" evidence="3">
    <location>
        <begin position="8"/>
        <end position="242"/>
    </location>
</feature>
<name>A0ABX7PVT3_9BACT</name>
<dbReference type="InterPro" id="IPR017871">
    <property type="entry name" value="ABC_transporter-like_CS"/>
</dbReference>
<evidence type="ECO:0000259" key="3">
    <source>
        <dbReference type="PROSITE" id="PS50893"/>
    </source>
</evidence>
<keyword evidence="1" id="KW-0547">Nucleotide-binding</keyword>
<dbReference type="SMART" id="SM00382">
    <property type="entry name" value="AAA"/>
    <property type="match status" value="2"/>
</dbReference>
<dbReference type="SUPFAM" id="SSF52540">
    <property type="entry name" value="P-loop containing nucleoside triphosphate hydrolases"/>
    <property type="match status" value="2"/>
</dbReference>
<proteinExistence type="predicted"/>
<protein>
    <submittedName>
        <fullName evidence="4">ABC transporter ATP-binding protein</fullName>
    </submittedName>
</protein>
<dbReference type="PANTHER" id="PTHR43038:SF3">
    <property type="entry name" value="ABC TRANSPORTER G FAMILY MEMBER 20 ISOFORM X1"/>
    <property type="match status" value="1"/>
</dbReference>
<dbReference type="GO" id="GO:0005524">
    <property type="term" value="F:ATP binding"/>
    <property type="evidence" value="ECO:0007669"/>
    <property type="project" value="UniProtKB-KW"/>
</dbReference>